<sequence length="577" mass="64204">MGDVTVISSTIVQPQNINQSSQPKIHLTPFDLNFLCIDYPQRGLIYPKPDPDFNLISRLKSSLSLALETYFPFAGRLVKTYNPEDNTVSFFIDCNGSGARFHHAEAKSVSVSDLIQPNGSVPDFMKHFFPANDFKTFDGVQEPLLAIQVTEMKDGVFLGFCYNHFVADGSSMWSFMHTWSKICSTGSASEQHPPLVLKGWFLDEIDYPIHIPVLEEKKSQPSRELSSEPIDIVFHFTKKNVSDLKAKANSEVGSSDLNISSLQAVSAHMWRSIIRHSGLSGDKETYCTIGVDFRQRVSPPLKKDCFGNMIYNTVPAKATVEKLLDHGLGWAALQINNLVSTQTDEKLKTFAEDWVKNVVKKVENLRSGIGKRMDGDAILVSSSPWFQVYSNDFGWGKPVAVRGGPSNRTSGKLVLFQGTDEGSVDVQTTLLSDDVLVKLLADVEFLEGLLFHKPDPETRFISRLKSSLSTALEIYFPLAGRLVKVENLEDSTVSFFIDCDDSSGARFVHAESKSLSVRDIPQQQPPHGSVSDFMSRFFPSINVKSIDGLTEPLLVLQVTEMKDGVFISFGYNHIFTS</sequence>
<evidence type="ECO:0000256" key="1">
    <source>
        <dbReference type="ARBA" id="ARBA00022679"/>
    </source>
</evidence>
<dbReference type="Proteomes" id="UP000467841">
    <property type="component" value="Unassembled WGS sequence"/>
</dbReference>
<keyword evidence="1" id="KW-0808">Transferase</keyword>
<dbReference type="InterPro" id="IPR051283">
    <property type="entry name" value="Sec_Metabolite_Acyltrans"/>
</dbReference>
<dbReference type="GO" id="GO:0016740">
    <property type="term" value="F:transferase activity"/>
    <property type="evidence" value="ECO:0007669"/>
    <property type="project" value="UniProtKB-KW"/>
</dbReference>
<dbReference type="Gene3D" id="3.30.559.10">
    <property type="entry name" value="Chloramphenicol acetyltransferase-like domain"/>
    <property type="match status" value="3"/>
</dbReference>
<dbReference type="EMBL" id="CACVBM020000444">
    <property type="protein sequence ID" value="CAA7019451.1"/>
    <property type="molecule type" value="Genomic_DNA"/>
</dbReference>
<keyword evidence="3" id="KW-1185">Reference proteome</keyword>
<comment type="caution">
    <text evidence="2">The sequence shown here is derived from an EMBL/GenBank/DDBJ whole genome shotgun (WGS) entry which is preliminary data.</text>
</comment>
<dbReference type="AlphaFoldDB" id="A0A6D2HZV5"/>
<name>A0A6D2HZV5_9BRAS</name>
<organism evidence="2 3">
    <name type="scientific">Microthlaspi erraticum</name>
    <dbReference type="NCBI Taxonomy" id="1685480"/>
    <lineage>
        <taxon>Eukaryota</taxon>
        <taxon>Viridiplantae</taxon>
        <taxon>Streptophyta</taxon>
        <taxon>Embryophyta</taxon>
        <taxon>Tracheophyta</taxon>
        <taxon>Spermatophyta</taxon>
        <taxon>Magnoliopsida</taxon>
        <taxon>eudicotyledons</taxon>
        <taxon>Gunneridae</taxon>
        <taxon>Pentapetalae</taxon>
        <taxon>rosids</taxon>
        <taxon>malvids</taxon>
        <taxon>Brassicales</taxon>
        <taxon>Brassicaceae</taxon>
        <taxon>Coluteocarpeae</taxon>
        <taxon>Microthlaspi</taxon>
    </lineage>
</organism>
<reference evidence="2" key="1">
    <citation type="submission" date="2020-01" db="EMBL/GenBank/DDBJ databases">
        <authorList>
            <person name="Mishra B."/>
        </authorList>
    </citation>
    <scope>NUCLEOTIDE SEQUENCE [LARGE SCALE GENOMIC DNA]</scope>
</reference>
<dbReference type="OrthoDB" id="1862401at2759"/>
<dbReference type="Pfam" id="PF02458">
    <property type="entry name" value="Transferase"/>
    <property type="match status" value="2"/>
</dbReference>
<proteinExistence type="predicted"/>
<gene>
    <name evidence="2" type="ORF">MERR_LOCUS6686</name>
</gene>
<accession>A0A6D2HZV5</accession>
<evidence type="ECO:0000313" key="2">
    <source>
        <dbReference type="EMBL" id="CAA7019451.1"/>
    </source>
</evidence>
<evidence type="ECO:0000313" key="3">
    <source>
        <dbReference type="Proteomes" id="UP000467841"/>
    </source>
</evidence>
<dbReference type="PANTHER" id="PTHR31896:SF42">
    <property type="entry name" value="ANTHRANILATE N-HYDROXYCINNAMOYL_BENZOYLTRANSFERASE-LIKE PROTEIN"/>
    <property type="match status" value="1"/>
</dbReference>
<dbReference type="PANTHER" id="PTHR31896">
    <property type="entry name" value="FAMILY REGULATORY PROTEIN, PUTATIVE (AFU_ORTHOLOGUE AFUA_3G14730)-RELATED"/>
    <property type="match status" value="1"/>
</dbReference>
<dbReference type="InterPro" id="IPR023213">
    <property type="entry name" value="CAT-like_dom_sf"/>
</dbReference>
<protein>
    <submittedName>
        <fullName evidence="2">Uncharacterized protein</fullName>
    </submittedName>
</protein>